<dbReference type="Proteomes" id="UP000005204">
    <property type="component" value="Unassembled WGS sequence"/>
</dbReference>
<organism evidence="12 13">
    <name type="scientific">Bombyx mori</name>
    <name type="common">Silk moth</name>
    <dbReference type="NCBI Taxonomy" id="7091"/>
    <lineage>
        <taxon>Eukaryota</taxon>
        <taxon>Metazoa</taxon>
        <taxon>Ecdysozoa</taxon>
        <taxon>Arthropoda</taxon>
        <taxon>Hexapoda</taxon>
        <taxon>Insecta</taxon>
        <taxon>Pterygota</taxon>
        <taxon>Neoptera</taxon>
        <taxon>Endopterygota</taxon>
        <taxon>Lepidoptera</taxon>
        <taxon>Glossata</taxon>
        <taxon>Ditrysia</taxon>
        <taxon>Bombycoidea</taxon>
        <taxon>Bombycidae</taxon>
        <taxon>Bombycinae</taxon>
        <taxon>Bombyx</taxon>
    </lineage>
</organism>
<feature type="domain" description="Peptidase S1" evidence="10">
    <location>
        <begin position="178"/>
        <end position="424"/>
    </location>
</feature>
<keyword evidence="8" id="KW-1205">Fibrinolytic toxin</keyword>
<dbReference type="PROSITE" id="PS00134">
    <property type="entry name" value="TRYPSIN_HIS"/>
    <property type="match status" value="1"/>
</dbReference>
<dbReference type="AlphaFoldDB" id="A0A8R2DLK6"/>
<dbReference type="InterPro" id="IPR022700">
    <property type="entry name" value="CLIP"/>
</dbReference>
<evidence type="ECO:0000256" key="2">
    <source>
        <dbReference type="ARBA" id="ARBA00022656"/>
    </source>
</evidence>
<evidence type="ECO:0000256" key="4">
    <source>
        <dbReference type="ARBA" id="ARBA00023157"/>
    </source>
</evidence>
<dbReference type="Gene3D" id="2.40.10.10">
    <property type="entry name" value="Trypsin-like serine proteases"/>
    <property type="match status" value="1"/>
</dbReference>
<dbReference type="InterPro" id="IPR051333">
    <property type="entry name" value="CLIP_Serine_Protease"/>
</dbReference>
<proteinExistence type="inferred from homology"/>
<dbReference type="InterPro" id="IPR001314">
    <property type="entry name" value="Peptidase_S1A"/>
</dbReference>
<evidence type="ECO:0000256" key="5">
    <source>
        <dbReference type="ARBA" id="ARBA00023240"/>
    </source>
</evidence>
<dbReference type="EnsemblMetazoa" id="XM_021348486.2">
    <property type="protein sequence ID" value="XP_021204161.1"/>
    <property type="gene ID" value="LOC101743260"/>
</dbReference>
<keyword evidence="9" id="KW-0378">Hydrolase</keyword>
<dbReference type="PROSITE" id="PS50240">
    <property type="entry name" value="TRYPSIN_DOM"/>
    <property type="match status" value="1"/>
</dbReference>
<keyword evidence="9" id="KW-0645">Protease</keyword>
<dbReference type="RefSeq" id="XP_021204161.1">
    <property type="nucleotide sequence ID" value="XM_021348486.3"/>
</dbReference>
<keyword evidence="4" id="KW-1015">Disulfide bond</keyword>
<dbReference type="SMR" id="A0A8R2DLK6"/>
<dbReference type="GeneID" id="101743260"/>
<name>A0A8R2DLK6_BOMMO</name>
<comment type="similarity">
    <text evidence="6">Belongs to the peptidase S1 family. CLIP subfamily.</text>
</comment>
<dbReference type="Pfam" id="PF00089">
    <property type="entry name" value="Trypsin"/>
    <property type="match status" value="1"/>
</dbReference>
<reference evidence="12" key="2">
    <citation type="submission" date="2022-06" db="UniProtKB">
        <authorList>
            <consortium name="EnsemblMetazoa"/>
        </authorList>
    </citation>
    <scope>IDENTIFICATION</scope>
    <source>
        <strain evidence="12">p50T (Dazao)</strain>
    </source>
</reference>
<dbReference type="KEGG" id="bmor:101743260"/>
<evidence type="ECO:0000256" key="9">
    <source>
        <dbReference type="RuleBase" id="RU363034"/>
    </source>
</evidence>
<dbReference type="InterPro" id="IPR033116">
    <property type="entry name" value="TRYPSIN_SER"/>
</dbReference>
<dbReference type="PROSITE" id="PS51888">
    <property type="entry name" value="CLIP"/>
    <property type="match status" value="1"/>
</dbReference>
<evidence type="ECO:0000313" key="13">
    <source>
        <dbReference type="Proteomes" id="UP000005204"/>
    </source>
</evidence>
<comment type="subcellular location">
    <subcellularLocation>
        <location evidence="1">Secreted</location>
        <location evidence="1">Extracellular space</location>
    </subcellularLocation>
</comment>
<dbReference type="InterPro" id="IPR009003">
    <property type="entry name" value="Peptidase_S1_PA"/>
</dbReference>
<dbReference type="SUPFAM" id="SSF50494">
    <property type="entry name" value="Trypsin-like serine proteases"/>
    <property type="match status" value="1"/>
</dbReference>
<dbReference type="SMART" id="SM00020">
    <property type="entry name" value="Tryp_SPc"/>
    <property type="match status" value="1"/>
</dbReference>
<accession>A0A8R2DLK6</accession>
<evidence type="ECO:0000256" key="8">
    <source>
        <dbReference type="ARBA" id="ARBA00084094"/>
    </source>
</evidence>
<dbReference type="GO" id="GO:0005576">
    <property type="term" value="C:extracellular region"/>
    <property type="evidence" value="ECO:0007669"/>
    <property type="project" value="UniProtKB-SubCell"/>
</dbReference>
<evidence type="ECO:0000256" key="6">
    <source>
        <dbReference type="ARBA" id="ARBA00024195"/>
    </source>
</evidence>
<reference evidence="13" key="1">
    <citation type="journal article" date="2008" name="Insect Biochem. Mol. Biol.">
        <title>The genome of a lepidopteran model insect, the silkworm Bombyx mori.</title>
        <authorList>
            <consortium name="International Silkworm Genome Consortium"/>
        </authorList>
    </citation>
    <scope>NUCLEOTIDE SEQUENCE [LARGE SCALE GENOMIC DNA]</scope>
    <source>
        <strain evidence="13">p50T</strain>
    </source>
</reference>
<dbReference type="GO" id="GO:0004252">
    <property type="term" value="F:serine-type endopeptidase activity"/>
    <property type="evidence" value="ECO:0007669"/>
    <property type="project" value="InterPro"/>
</dbReference>
<dbReference type="PROSITE" id="PS00135">
    <property type="entry name" value="TRYPSIN_SER"/>
    <property type="match status" value="1"/>
</dbReference>
<dbReference type="PANTHER" id="PTHR24260:SF147">
    <property type="entry name" value="EG:BACR7A4.3 PROTEIN-RELATED"/>
    <property type="match status" value="1"/>
</dbReference>
<evidence type="ECO:0000256" key="3">
    <source>
        <dbReference type="ARBA" id="ARBA00022729"/>
    </source>
</evidence>
<keyword evidence="3" id="KW-0732">Signal</keyword>
<evidence type="ECO:0000313" key="12">
    <source>
        <dbReference type="EnsemblMetazoa" id="XP_021204161.1"/>
    </source>
</evidence>
<evidence type="ECO:0000256" key="1">
    <source>
        <dbReference type="ARBA" id="ARBA00004239"/>
    </source>
</evidence>
<sequence>MLAFASSRDIALIAVTGGGANAQSRHSRGAGLCAHKMSRAAFVLGSVLLSYFRSTVADVEGARCVRDGYNGTCVLSKRCETLILDYRDRSFPPVCGLRGKEPIVCCTDCELVDNIDNIYLTKKYGRLEKINKKSWDACIDNVLNIPSYLCQSSTTFDFDKYWDVKKKCHKINLSLVAPAGGKDAERAEFPFMALLGFGPSAEEAQWLCGGSVLSARYILTAAHCISEPRLGPLKYAALGILKRSDPPEIWQRHTLAQVIPHPDYASPSKYHDIALLKTQKQIQFNVNVVPACLYSGEKKRNIDPSRALALGWGYLGPNTQLADVLQKVEVSEFTAEECSTRYPSNRHMLDGFDNSTQLCYGDRKMTRDTCQGDSGGPLILHQSEVGCAKAVFGVTSSGVECDEATAGLYTRVEHYKPWIESIVWP</sequence>
<evidence type="ECO:0000256" key="7">
    <source>
        <dbReference type="ARBA" id="ARBA00055534"/>
    </source>
</evidence>
<dbReference type="GO" id="GO:0090729">
    <property type="term" value="F:toxin activity"/>
    <property type="evidence" value="ECO:0007669"/>
    <property type="project" value="UniProtKB-KW"/>
</dbReference>
<dbReference type="FunFam" id="2.40.10.10:FF:000068">
    <property type="entry name" value="transmembrane protease serine 2"/>
    <property type="match status" value="1"/>
</dbReference>
<dbReference type="CDD" id="cd00190">
    <property type="entry name" value="Tryp_SPc"/>
    <property type="match status" value="1"/>
</dbReference>
<dbReference type="SMART" id="SM00680">
    <property type="entry name" value="CLIP"/>
    <property type="match status" value="1"/>
</dbReference>
<dbReference type="PRINTS" id="PR00722">
    <property type="entry name" value="CHYMOTRYPSIN"/>
</dbReference>
<dbReference type="PANTHER" id="PTHR24260">
    <property type="match status" value="1"/>
</dbReference>
<feature type="domain" description="Clip" evidence="11">
    <location>
        <begin position="63"/>
        <end position="106"/>
    </location>
</feature>
<dbReference type="InterPro" id="IPR018114">
    <property type="entry name" value="TRYPSIN_HIS"/>
</dbReference>
<evidence type="ECO:0000259" key="11">
    <source>
        <dbReference type="PROSITE" id="PS51888"/>
    </source>
</evidence>
<keyword evidence="2" id="KW-0800">Toxin</keyword>
<evidence type="ECO:0008006" key="14">
    <source>
        <dbReference type="Google" id="ProtNLM"/>
    </source>
</evidence>
<keyword evidence="13" id="KW-1185">Reference proteome</keyword>
<dbReference type="GO" id="GO:0006508">
    <property type="term" value="P:proteolysis"/>
    <property type="evidence" value="ECO:0007669"/>
    <property type="project" value="UniProtKB-KW"/>
</dbReference>
<keyword evidence="9" id="KW-0720">Serine protease</keyword>
<dbReference type="InterPro" id="IPR001254">
    <property type="entry name" value="Trypsin_dom"/>
</dbReference>
<protein>
    <recommendedName>
        <fullName evidence="14">Serine protease snake-like</fullName>
    </recommendedName>
</protein>
<evidence type="ECO:0000259" key="10">
    <source>
        <dbReference type="PROSITE" id="PS50240"/>
    </source>
</evidence>
<comment type="function">
    <text evidence="7">Fibrinolytic activity; shows preferential cleavage of Arg-Gly bonds in all three fibrinogen chains. Contact with the caterpillars causes severe bleeding, due the anticoagulant effect of the protein.</text>
</comment>
<dbReference type="InterPro" id="IPR043504">
    <property type="entry name" value="Peptidase_S1_PA_chymotrypsin"/>
</dbReference>
<keyword evidence="5" id="KW-1199">Hemostasis impairing toxin</keyword>